<evidence type="ECO:0000313" key="2">
    <source>
        <dbReference type="Proteomes" id="UP000053424"/>
    </source>
</evidence>
<proteinExistence type="predicted"/>
<organism evidence="1 2">
    <name type="scientific">Hebeloma cylindrosporum</name>
    <dbReference type="NCBI Taxonomy" id="76867"/>
    <lineage>
        <taxon>Eukaryota</taxon>
        <taxon>Fungi</taxon>
        <taxon>Dikarya</taxon>
        <taxon>Basidiomycota</taxon>
        <taxon>Agaricomycotina</taxon>
        <taxon>Agaricomycetes</taxon>
        <taxon>Agaricomycetidae</taxon>
        <taxon>Agaricales</taxon>
        <taxon>Agaricineae</taxon>
        <taxon>Hymenogastraceae</taxon>
        <taxon>Hebeloma</taxon>
    </lineage>
</organism>
<dbReference type="STRING" id="686832.A0A0C3CXP2"/>
<dbReference type="EMBL" id="KN831768">
    <property type="protein sequence ID" value="KIM48581.1"/>
    <property type="molecule type" value="Genomic_DNA"/>
</dbReference>
<dbReference type="HOGENOM" id="CLU_1547774_0_0_1"/>
<evidence type="ECO:0000313" key="1">
    <source>
        <dbReference type="EMBL" id="KIM48581.1"/>
    </source>
</evidence>
<gene>
    <name evidence="1" type="ORF">M413DRAFT_5991</name>
</gene>
<reference evidence="2" key="2">
    <citation type="submission" date="2015-01" db="EMBL/GenBank/DDBJ databases">
        <title>Evolutionary Origins and Diversification of the Mycorrhizal Mutualists.</title>
        <authorList>
            <consortium name="DOE Joint Genome Institute"/>
            <consortium name="Mycorrhizal Genomics Consortium"/>
            <person name="Kohler A."/>
            <person name="Kuo A."/>
            <person name="Nagy L.G."/>
            <person name="Floudas D."/>
            <person name="Copeland A."/>
            <person name="Barry K.W."/>
            <person name="Cichocki N."/>
            <person name="Veneault-Fourrey C."/>
            <person name="LaButti K."/>
            <person name="Lindquist E.A."/>
            <person name="Lipzen A."/>
            <person name="Lundell T."/>
            <person name="Morin E."/>
            <person name="Murat C."/>
            <person name="Riley R."/>
            <person name="Ohm R."/>
            <person name="Sun H."/>
            <person name="Tunlid A."/>
            <person name="Henrissat B."/>
            <person name="Grigoriev I.V."/>
            <person name="Hibbett D.S."/>
            <person name="Martin F."/>
        </authorList>
    </citation>
    <scope>NUCLEOTIDE SEQUENCE [LARGE SCALE GENOMIC DNA]</scope>
    <source>
        <strain evidence="2">h7</strain>
    </source>
</reference>
<sequence length="173" mass="20113">MVTATPESINTKTNVINFSSSEDSIIAAVRRYSGRAEATCLFKFEIKTGHNKLTILELLCWLQEDSLRRERKCFRPRHKHLKASASPQALRTYPWVDHRGVAKKRKREETKKDLESTQRILDEYHLAARKFDLRILDPEKELAAQERPIQAGSRSTNPQPIQYWQVTINMHGQ</sequence>
<dbReference type="Proteomes" id="UP000053424">
    <property type="component" value="Unassembled WGS sequence"/>
</dbReference>
<reference evidence="1 2" key="1">
    <citation type="submission" date="2014-04" db="EMBL/GenBank/DDBJ databases">
        <authorList>
            <consortium name="DOE Joint Genome Institute"/>
            <person name="Kuo A."/>
            <person name="Gay G."/>
            <person name="Dore J."/>
            <person name="Kohler A."/>
            <person name="Nagy L.G."/>
            <person name="Floudas D."/>
            <person name="Copeland A."/>
            <person name="Barry K.W."/>
            <person name="Cichocki N."/>
            <person name="Veneault-Fourrey C."/>
            <person name="LaButti K."/>
            <person name="Lindquist E.A."/>
            <person name="Lipzen A."/>
            <person name="Lundell T."/>
            <person name="Morin E."/>
            <person name="Murat C."/>
            <person name="Sun H."/>
            <person name="Tunlid A."/>
            <person name="Henrissat B."/>
            <person name="Grigoriev I.V."/>
            <person name="Hibbett D.S."/>
            <person name="Martin F."/>
            <person name="Nordberg H.P."/>
            <person name="Cantor M.N."/>
            <person name="Hua S.X."/>
        </authorList>
    </citation>
    <scope>NUCLEOTIDE SEQUENCE [LARGE SCALE GENOMIC DNA]</scope>
    <source>
        <strain evidence="2">h7</strain>
    </source>
</reference>
<protein>
    <submittedName>
        <fullName evidence="1">Uncharacterized protein</fullName>
    </submittedName>
</protein>
<accession>A0A0C3CXP2</accession>
<dbReference type="AlphaFoldDB" id="A0A0C3CXP2"/>
<name>A0A0C3CXP2_HEBCY</name>
<keyword evidence="2" id="KW-1185">Reference proteome</keyword>